<reference evidence="6" key="1">
    <citation type="submission" date="2022-10" db="EMBL/GenBank/DDBJ databases">
        <title>The WGS of Solirubrobacter ginsenosidimutans DSM 21036.</title>
        <authorList>
            <person name="Jiang Z."/>
        </authorList>
    </citation>
    <scope>NUCLEOTIDE SEQUENCE</scope>
    <source>
        <strain evidence="6">DSM 21036</strain>
    </source>
</reference>
<dbReference type="PANTHER" id="PTHR43708">
    <property type="entry name" value="CONSERVED EXPRESSED OXIDOREDUCTASE (EUROFUNG)"/>
    <property type="match status" value="1"/>
</dbReference>
<keyword evidence="2" id="KW-0560">Oxidoreductase</keyword>
<dbReference type="Pfam" id="PF01408">
    <property type="entry name" value="GFO_IDH_MocA"/>
    <property type="match status" value="1"/>
</dbReference>
<organism evidence="6 7">
    <name type="scientific">Solirubrobacter ginsenosidimutans</name>
    <dbReference type="NCBI Taxonomy" id="490573"/>
    <lineage>
        <taxon>Bacteria</taxon>
        <taxon>Bacillati</taxon>
        <taxon>Actinomycetota</taxon>
        <taxon>Thermoleophilia</taxon>
        <taxon>Solirubrobacterales</taxon>
        <taxon>Solirubrobacteraceae</taxon>
        <taxon>Solirubrobacter</taxon>
    </lineage>
</organism>
<evidence type="ECO:0000256" key="1">
    <source>
        <dbReference type="ARBA" id="ARBA00010928"/>
    </source>
</evidence>
<protein>
    <submittedName>
        <fullName evidence="6">Gfo/Idh/MocA family oxidoreductase</fullName>
    </submittedName>
</protein>
<dbReference type="InterPro" id="IPR004104">
    <property type="entry name" value="Gfo/Idh/MocA-like_OxRdtase_C"/>
</dbReference>
<dbReference type="PANTHER" id="PTHR43708:SF5">
    <property type="entry name" value="CONSERVED EXPRESSED OXIDOREDUCTASE (EUROFUNG)-RELATED"/>
    <property type="match status" value="1"/>
</dbReference>
<proteinExistence type="inferred from homology"/>
<evidence type="ECO:0000313" key="7">
    <source>
        <dbReference type="Proteomes" id="UP001149140"/>
    </source>
</evidence>
<comment type="similarity">
    <text evidence="1">Belongs to the Gfo/Idh/MocA family.</text>
</comment>
<evidence type="ECO:0000259" key="5">
    <source>
        <dbReference type="Pfam" id="PF02894"/>
    </source>
</evidence>
<dbReference type="EMBL" id="JAPDOD010000004">
    <property type="protein sequence ID" value="MDA0160142.1"/>
    <property type="molecule type" value="Genomic_DNA"/>
</dbReference>
<dbReference type="Gene3D" id="3.40.50.720">
    <property type="entry name" value="NAD(P)-binding Rossmann-like Domain"/>
    <property type="match status" value="1"/>
</dbReference>
<accession>A0A9X3S0I7</accession>
<feature type="domain" description="Gfo/Idh/MocA-like oxidoreductase N-terminal" evidence="4">
    <location>
        <begin position="3"/>
        <end position="120"/>
    </location>
</feature>
<dbReference type="Gene3D" id="3.30.360.10">
    <property type="entry name" value="Dihydrodipicolinate Reductase, domain 2"/>
    <property type="match status" value="1"/>
</dbReference>
<sequence length="337" mass="35124">MTRIGLAGYGFGGRIFHAPLLASAPGVEFAGVVTRSEQRRAELEQDHPGTPAFESLAALQAAGADAVAISTPADTHIPLALEAIALGLAVVSDKPFALDAAQARTAVDAAAAAGVLLSVYQNRRWDSDLLTVKRLLREGALGEVTLFESAFERFAGDEPVPAAGGGILRDFGSHLIDQALHLFGPVASVYGEVGGGGPLEERFFAVLEHRGGMTSHISGDWCQGAPAPRFRVRGSAGSYVVEGMDGQEPALIAGRTPATEGDAWGTEPPERWGRLQRGDASEPVPSERGRWDTYYPAFAAAVRGEAPVPVDPADAVAALTVIDAIRASAAQGRTIGL</sequence>
<dbReference type="GO" id="GO:0000166">
    <property type="term" value="F:nucleotide binding"/>
    <property type="evidence" value="ECO:0007669"/>
    <property type="project" value="InterPro"/>
</dbReference>
<dbReference type="AlphaFoldDB" id="A0A9X3S0I7"/>
<evidence type="ECO:0000313" key="6">
    <source>
        <dbReference type="EMBL" id="MDA0160142.1"/>
    </source>
</evidence>
<evidence type="ECO:0000256" key="2">
    <source>
        <dbReference type="ARBA" id="ARBA00023002"/>
    </source>
</evidence>
<dbReference type="SUPFAM" id="SSF51735">
    <property type="entry name" value="NAD(P)-binding Rossmann-fold domains"/>
    <property type="match status" value="1"/>
</dbReference>
<keyword evidence="7" id="KW-1185">Reference proteome</keyword>
<dbReference type="InterPro" id="IPR051317">
    <property type="entry name" value="Gfo/Idh/MocA_oxidoreduct"/>
</dbReference>
<feature type="compositionally biased region" description="Basic and acidic residues" evidence="3">
    <location>
        <begin position="268"/>
        <end position="288"/>
    </location>
</feature>
<evidence type="ECO:0000259" key="4">
    <source>
        <dbReference type="Pfam" id="PF01408"/>
    </source>
</evidence>
<dbReference type="Pfam" id="PF02894">
    <property type="entry name" value="GFO_IDH_MocA_C"/>
    <property type="match status" value="1"/>
</dbReference>
<dbReference type="SUPFAM" id="SSF55347">
    <property type="entry name" value="Glyceraldehyde-3-phosphate dehydrogenase-like, C-terminal domain"/>
    <property type="match status" value="1"/>
</dbReference>
<dbReference type="RefSeq" id="WP_270038909.1">
    <property type="nucleotide sequence ID" value="NZ_JAPDOD010000004.1"/>
</dbReference>
<gene>
    <name evidence="6" type="ORF">OM076_07705</name>
</gene>
<evidence type="ECO:0000256" key="3">
    <source>
        <dbReference type="SAM" id="MobiDB-lite"/>
    </source>
</evidence>
<comment type="caution">
    <text evidence="6">The sequence shown here is derived from an EMBL/GenBank/DDBJ whole genome shotgun (WGS) entry which is preliminary data.</text>
</comment>
<feature type="region of interest" description="Disordered" evidence="3">
    <location>
        <begin position="256"/>
        <end position="288"/>
    </location>
</feature>
<dbReference type="InterPro" id="IPR036291">
    <property type="entry name" value="NAD(P)-bd_dom_sf"/>
</dbReference>
<name>A0A9X3S0I7_9ACTN</name>
<dbReference type="Proteomes" id="UP001149140">
    <property type="component" value="Unassembled WGS sequence"/>
</dbReference>
<feature type="domain" description="Gfo/Idh/MocA-like oxidoreductase C-terminal" evidence="5">
    <location>
        <begin position="133"/>
        <end position="336"/>
    </location>
</feature>
<dbReference type="GO" id="GO:0016491">
    <property type="term" value="F:oxidoreductase activity"/>
    <property type="evidence" value="ECO:0007669"/>
    <property type="project" value="UniProtKB-KW"/>
</dbReference>
<dbReference type="InterPro" id="IPR000683">
    <property type="entry name" value="Gfo/Idh/MocA-like_OxRdtase_N"/>
</dbReference>